<dbReference type="PROSITE" id="PS51257">
    <property type="entry name" value="PROKAR_LIPOPROTEIN"/>
    <property type="match status" value="1"/>
</dbReference>
<dbReference type="RefSeq" id="WP_346027461.1">
    <property type="nucleotide sequence ID" value="NZ_BAAAON010000001.1"/>
</dbReference>
<protein>
    <submittedName>
        <fullName evidence="2">Uncharacterized protein</fullName>
    </submittedName>
</protein>
<organism evidence="2 3">
    <name type="scientific">Arthrobacter parietis</name>
    <dbReference type="NCBI Taxonomy" id="271434"/>
    <lineage>
        <taxon>Bacteria</taxon>
        <taxon>Bacillati</taxon>
        <taxon>Actinomycetota</taxon>
        <taxon>Actinomycetes</taxon>
        <taxon>Micrococcales</taxon>
        <taxon>Micrococcaceae</taxon>
        <taxon>Arthrobacter</taxon>
    </lineage>
</organism>
<evidence type="ECO:0000313" key="3">
    <source>
        <dbReference type="Proteomes" id="UP001500974"/>
    </source>
</evidence>
<keyword evidence="3" id="KW-1185">Reference proteome</keyword>
<evidence type="ECO:0000256" key="1">
    <source>
        <dbReference type="SAM" id="Phobius"/>
    </source>
</evidence>
<keyword evidence="1" id="KW-1133">Transmembrane helix</keyword>
<feature type="transmembrane region" description="Helical" evidence="1">
    <location>
        <begin position="57"/>
        <end position="74"/>
    </location>
</feature>
<dbReference type="Proteomes" id="UP001500974">
    <property type="component" value="Unassembled WGS sequence"/>
</dbReference>
<proteinExistence type="predicted"/>
<evidence type="ECO:0000313" key="2">
    <source>
        <dbReference type="EMBL" id="GAA2173216.1"/>
    </source>
</evidence>
<sequence length="147" mass="15253">MIRSKVEHRPASRPGKIAAALLVVVGCFQTLLAAGAPWGRAAYGGAHSGVLPQNLRISSAVAAAIYTGLAGVAGTRLAPTSIRSRFMYGTSALMAVGTILNAASPSRVERAIWTPVTILLAINLWRAAKLDATAMRATDSGQRASQV</sequence>
<keyword evidence="1" id="KW-0472">Membrane</keyword>
<gene>
    <name evidence="2" type="ORF">GCM10009784_06680</name>
</gene>
<comment type="caution">
    <text evidence="2">The sequence shown here is derived from an EMBL/GenBank/DDBJ whole genome shotgun (WGS) entry which is preliminary data.</text>
</comment>
<name>A0ABN3APM2_9MICC</name>
<keyword evidence="1" id="KW-0812">Transmembrane</keyword>
<dbReference type="EMBL" id="BAAAON010000001">
    <property type="protein sequence ID" value="GAA2173216.1"/>
    <property type="molecule type" value="Genomic_DNA"/>
</dbReference>
<reference evidence="2 3" key="1">
    <citation type="journal article" date="2019" name="Int. J. Syst. Evol. Microbiol.">
        <title>The Global Catalogue of Microorganisms (GCM) 10K type strain sequencing project: providing services to taxonomists for standard genome sequencing and annotation.</title>
        <authorList>
            <consortium name="The Broad Institute Genomics Platform"/>
            <consortium name="The Broad Institute Genome Sequencing Center for Infectious Disease"/>
            <person name="Wu L."/>
            <person name="Ma J."/>
        </authorList>
    </citation>
    <scope>NUCLEOTIDE SEQUENCE [LARGE SCALE GENOMIC DNA]</scope>
    <source>
        <strain evidence="2 3">JCM 14917</strain>
    </source>
</reference>
<accession>A0ABN3APM2</accession>